<dbReference type="PANTHER" id="PTHR33395:SF22">
    <property type="entry name" value="REVERSE TRANSCRIPTASE DOMAIN-CONTAINING PROTEIN"/>
    <property type="match status" value="1"/>
</dbReference>
<organism evidence="1 2">
    <name type="scientific">Fasciola gigantica</name>
    <name type="common">Giant liver fluke</name>
    <dbReference type="NCBI Taxonomy" id="46835"/>
    <lineage>
        <taxon>Eukaryota</taxon>
        <taxon>Metazoa</taxon>
        <taxon>Spiralia</taxon>
        <taxon>Lophotrochozoa</taxon>
        <taxon>Platyhelminthes</taxon>
        <taxon>Trematoda</taxon>
        <taxon>Digenea</taxon>
        <taxon>Plagiorchiida</taxon>
        <taxon>Echinostomata</taxon>
        <taxon>Echinostomatoidea</taxon>
        <taxon>Fasciolidae</taxon>
        <taxon>Fasciola</taxon>
    </lineage>
</organism>
<protein>
    <submittedName>
        <fullName evidence="1">Uncharacterized protein</fullName>
    </submittedName>
</protein>
<dbReference type="Proteomes" id="UP000316759">
    <property type="component" value="Unassembled WGS sequence"/>
</dbReference>
<keyword evidence="2" id="KW-1185">Reference proteome</keyword>
<gene>
    <name evidence="1" type="ORF">FGIG_12141</name>
</gene>
<dbReference type="OrthoDB" id="6243574at2759"/>
<name>A0A504YQY3_FASGI</name>
<proteinExistence type="predicted"/>
<sequence length="136" mass="14698">MPLRAGHWVDSVDFIAFSSDQVTSQLDDLIYPDQIAESIGKLSACKAAGSGGPHPTISKPLKANINEPLAKLFSMSLEAAALPLVWKAAGVVSIHKGGSKKDAENYRPTSLLQVMNKLFEMTKRNKVVVHLVQDSL</sequence>
<dbReference type="AlphaFoldDB" id="A0A504YQY3"/>
<dbReference type="EMBL" id="SUNJ01005236">
    <property type="protein sequence ID" value="TPP63774.1"/>
    <property type="molecule type" value="Genomic_DNA"/>
</dbReference>
<evidence type="ECO:0000313" key="1">
    <source>
        <dbReference type="EMBL" id="TPP63774.1"/>
    </source>
</evidence>
<dbReference type="PANTHER" id="PTHR33395">
    <property type="entry name" value="TRANSCRIPTASE, PUTATIVE-RELATED-RELATED"/>
    <property type="match status" value="1"/>
</dbReference>
<accession>A0A504YQY3</accession>
<comment type="caution">
    <text evidence="1">The sequence shown here is derived from an EMBL/GenBank/DDBJ whole genome shotgun (WGS) entry which is preliminary data.</text>
</comment>
<reference evidence="1 2" key="1">
    <citation type="submission" date="2019-04" db="EMBL/GenBank/DDBJ databases">
        <title>Annotation for the trematode Fasciola gigantica.</title>
        <authorList>
            <person name="Choi Y.-J."/>
        </authorList>
    </citation>
    <scope>NUCLEOTIDE SEQUENCE [LARGE SCALE GENOMIC DNA]</scope>
    <source>
        <strain evidence="1">Uganda_cow_1</strain>
    </source>
</reference>
<evidence type="ECO:0000313" key="2">
    <source>
        <dbReference type="Proteomes" id="UP000316759"/>
    </source>
</evidence>